<dbReference type="InterPro" id="IPR004089">
    <property type="entry name" value="MCPsignal_dom"/>
</dbReference>
<comment type="similarity">
    <text evidence="2">Belongs to the methyl-accepting chemotaxis (MCP) protein family.</text>
</comment>
<evidence type="ECO:0000259" key="6">
    <source>
        <dbReference type="PROSITE" id="PS50885"/>
    </source>
</evidence>
<dbReference type="Proteomes" id="UP000245133">
    <property type="component" value="Unassembled WGS sequence"/>
</dbReference>
<gene>
    <name evidence="7" type="ORF">LPTSP4_10640</name>
</gene>
<evidence type="ECO:0000313" key="8">
    <source>
        <dbReference type="Proteomes" id="UP000245133"/>
    </source>
</evidence>
<dbReference type="Pfam" id="PF00015">
    <property type="entry name" value="MCPsignal"/>
    <property type="match status" value="1"/>
</dbReference>
<evidence type="ECO:0000256" key="1">
    <source>
        <dbReference type="ARBA" id="ARBA00023224"/>
    </source>
</evidence>
<dbReference type="PROSITE" id="PS50885">
    <property type="entry name" value="HAMP"/>
    <property type="match status" value="1"/>
</dbReference>
<dbReference type="OrthoDB" id="2489132at2"/>
<keyword evidence="4" id="KW-0812">Transmembrane</keyword>
<dbReference type="EMBL" id="BFBB01000003">
    <property type="protein sequence ID" value="GBF49550.1"/>
    <property type="molecule type" value="Genomic_DNA"/>
</dbReference>
<dbReference type="SMART" id="SM00304">
    <property type="entry name" value="HAMP"/>
    <property type="match status" value="1"/>
</dbReference>
<evidence type="ECO:0000256" key="4">
    <source>
        <dbReference type="SAM" id="Phobius"/>
    </source>
</evidence>
<keyword evidence="1 3" id="KW-0807">Transducer</keyword>
<feature type="transmembrane region" description="Helical" evidence="4">
    <location>
        <begin position="282"/>
        <end position="302"/>
    </location>
</feature>
<dbReference type="Pfam" id="PF00672">
    <property type="entry name" value="HAMP"/>
    <property type="match status" value="1"/>
</dbReference>
<dbReference type="Gene3D" id="1.10.287.950">
    <property type="entry name" value="Methyl-accepting chemotaxis protein"/>
    <property type="match status" value="2"/>
</dbReference>
<evidence type="ECO:0000259" key="5">
    <source>
        <dbReference type="PROSITE" id="PS50111"/>
    </source>
</evidence>
<feature type="domain" description="Methyl-accepting transducer" evidence="5">
    <location>
        <begin position="391"/>
        <end position="627"/>
    </location>
</feature>
<reference evidence="7 8" key="1">
    <citation type="submission" date="2018-02" db="EMBL/GenBank/DDBJ databases">
        <title>Novel Leptospira species isolated from soil and water in Japan.</title>
        <authorList>
            <person name="Nakao R."/>
            <person name="Masuzawa T."/>
        </authorList>
    </citation>
    <scope>NUCLEOTIDE SEQUENCE [LARGE SCALE GENOMIC DNA]</scope>
    <source>
        <strain evidence="7 8">YH101</strain>
    </source>
</reference>
<evidence type="ECO:0000256" key="3">
    <source>
        <dbReference type="PROSITE-ProRule" id="PRU00284"/>
    </source>
</evidence>
<dbReference type="GO" id="GO:0007165">
    <property type="term" value="P:signal transduction"/>
    <property type="evidence" value="ECO:0007669"/>
    <property type="project" value="UniProtKB-KW"/>
</dbReference>
<proteinExistence type="inferred from homology"/>
<comment type="caution">
    <text evidence="7">The sequence shown here is derived from an EMBL/GenBank/DDBJ whole genome shotgun (WGS) entry which is preliminary data.</text>
</comment>
<accession>A0A2P2DY77</accession>
<dbReference type="CDD" id="cd06225">
    <property type="entry name" value="HAMP"/>
    <property type="match status" value="1"/>
</dbReference>
<keyword evidence="4" id="KW-0472">Membrane</keyword>
<dbReference type="GO" id="GO:0016020">
    <property type="term" value="C:membrane"/>
    <property type="evidence" value="ECO:0007669"/>
    <property type="project" value="InterPro"/>
</dbReference>
<dbReference type="PANTHER" id="PTHR32089">
    <property type="entry name" value="METHYL-ACCEPTING CHEMOTAXIS PROTEIN MCPB"/>
    <property type="match status" value="1"/>
</dbReference>
<dbReference type="PANTHER" id="PTHR32089:SF112">
    <property type="entry name" value="LYSOZYME-LIKE PROTEIN-RELATED"/>
    <property type="match status" value="1"/>
</dbReference>
<name>A0A2P2DY77_9LEPT</name>
<protein>
    <submittedName>
        <fullName evidence="7">Methyl-accepting chemotaxis protein signaling domain protein</fullName>
    </submittedName>
</protein>
<dbReference type="AlphaFoldDB" id="A0A2P2DY77"/>
<feature type="transmembrane region" description="Helical" evidence="4">
    <location>
        <begin position="12"/>
        <end position="35"/>
    </location>
</feature>
<dbReference type="RefSeq" id="WP_108974535.1">
    <property type="nucleotide sequence ID" value="NZ_BFBB01000003.1"/>
</dbReference>
<dbReference type="Gene3D" id="3.30.450.20">
    <property type="entry name" value="PAS domain"/>
    <property type="match status" value="1"/>
</dbReference>
<dbReference type="SMART" id="SM00283">
    <property type="entry name" value="MA"/>
    <property type="match status" value="1"/>
</dbReference>
<dbReference type="InterPro" id="IPR003660">
    <property type="entry name" value="HAMP_dom"/>
</dbReference>
<evidence type="ECO:0000256" key="2">
    <source>
        <dbReference type="ARBA" id="ARBA00029447"/>
    </source>
</evidence>
<sequence>MKSLKQTLGIYTFLSILLLSISVSALIFLLGWNLLTNVYKSAMHNAGKSASSDFENFYDFQMKYLKLVSEQDELLDAFTPTRSQFATQYLEKIMEETKGDYENIFVSLPIQNAPVLSAGIPRSIGYILKESEVGEHVKIALQKKVHIGKVVESPITHLPVNLISLPILQRENLVGILWVALNLDLVSSRMSEGIQVGKTGYVTAFTTEGLVFADPDKSKILKIDLSKIPEAKPVLAASDGSYFEYEEGGKGFSLLIKRLDRLHSIIGVILPKSDITEVFLEMILWSLLLVAVITSIVIYLILRFLNIRLRPLEQSVAILDRMAEGDLRESFPEAGDDEIGRMNRALSSFVFSIRNAMKDIQSVATEVSRASEEMHSSAERFSEMAQGTAASSEEISATTEEVVASLDQTVNSTVNQHQNILQFNQKIQELTKHAIEIEKETQIAMQSTERITDQARKGGQSLAQMKDVIHVILESSKEMREVIGIIDEISDQTSLLALNAAIEAARAGEAGRGFAIVAEEISKLSEKTARSIQSIEDMIGNNSQELEAGATGIRSSLDLFNHIIVEITEVASVMQKLSHATANQLTYNEEANLQSDAVGKESLSIQSAVGEQKRAVEQISISVLGINEETMSIAQGSETVANSSRSLKHAAETLRRVSGGFKLTQ</sequence>
<dbReference type="SUPFAM" id="SSF58104">
    <property type="entry name" value="Methyl-accepting chemotaxis protein (MCP) signaling domain"/>
    <property type="match status" value="1"/>
</dbReference>
<organism evidence="7 8">
    <name type="scientific">Leptospira ryugenii</name>
    <dbReference type="NCBI Taxonomy" id="1917863"/>
    <lineage>
        <taxon>Bacteria</taxon>
        <taxon>Pseudomonadati</taxon>
        <taxon>Spirochaetota</taxon>
        <taxon>Spirochaetia</taxon>
        <taxon>Leptospirales</taxon>
        <taxon>Leptospiraceae</taxon>
        <taxon>Leptospira</taxon>
    </lineage>
</organism>
<evidence type="ECO:0000313" key="7">
    <source>
        <dbReference type="EMBL" id="GBF49550.1"/>
    </source>
</evidence>
<keyword evidence="8" id="KW-1185">Reference proteome</keyword>
<keyword evidence="4" id="KW-1133">Transmembrane helix</keyword>
<dbReference type="PROSITE" id="PS50111">
    <property type="entry name" value="CHEMOTAXIS_TRANSDUC_2"/>
    <property type="match status" value="1"/>
</dbReference>
<feature type="domain" description="HAMP" evidence="6">
    <location>
        <begin position="306"/>
        <end position="358"/>
    </location>
</feature>